<organism evidence="1 2">
    <name type="scientific">Candidatus Beckwithbacteria bacterium GW2011_GWA2_43_10</name>
    <dbReference type="NCBI Taxonomy" id="1618369"/>
    <lineage>
        <taxon>Bacteria</taxon>
        <taxon>Candidatus Beckwithiibacteriota</taxon>
    </lineage>
</organism>
<accession>A0A0G1C0G5</accession>
<evidence type="ECO:0000313" key="1">
    <source>
        <dbReference type="EMBL" id="KKS79100.1"/>
    </source>
</evidence>
<protein>
    <submittedName>
        <fullName evidence="1">Uncharacterized protein</fullName>
    </submittedName>
</protein>
<dbReference type="EMBL" id="LCEW01000042">
    <property type="protein sequence ID" value="KKS79100.1"/>
    <property type="molecule type" value="Genomic_DNA"/>
</dbReference>
<sequence>ENHQAEMREIKNQIKRDSGFIEFGQGLQYLLALVSPELRVGKTKETLEEELKKLKTDHPAVYKVANALAMRAYGEFSGKIKELNLSRDNLETAVEKLPLLERMAVGLGINGEFMVALEGEGIQPVIEGLLPVAGFTRLIPGLEFSAFCHRVEGKEEVLISVRLGQMKEKKKGEQAFEGISFDFTLGNGKQELVRSGNLVFSNDLPGQYRILVNALKIQDKINEQTANFHYGLNTWIIHEMQKRDIQVGGVTAEIKDGKMKLTVKKK</sequence>
<evidence type="ECO:0000313" key="2">
    <source>
        <dbReference type="Proteomes" id="UP000034213"/>
    </source>
</evidence>
<dbReference type="AlphaFoldDB" id="A0A0G1C0G5"/>
<name>A0A0G1C0G5_9BACT</name>
<dbReference type="Proteomes" id="UP000034213">
    <property type="component" value="Unassembled WGS sequence"/>
</dbReference>
<comment type="caution">
    <text evidence="1">The sequence shown here is derived from an EMBL/GenBank/DDBJ whole genome shotgun (WGS) entry which is preliminary data.</text>
</comment>
<feature type="non-terminal residue" evidence="1">
    <location>
        <position position="1"/>
    </location>
</feature>
<proteinExistence type="predicted"/>
<gene>
    <name evidence="1" type="ORF">UV54_C0042G0001</name>
</gene>
<dbReference type="STRING" id="1618369.UV54_C0042G0001"/>
<reference evidence="1 2" key="1">
    <citation type="journal article" date="2015" name="Nature">
        <title>rRNA introns, odd ribosomes, and small enigmatic genomes across a large radiation of phyla.</title>
        <authorList>
            <person name="Brown C.T."/>
            <person name="Hug L.A."/>
            <person name="Thomas B.C."/>
            <person name="Sharon I."/>
            <person name="Castelle C.J."/>
            <person name="Singh A."/>
            <person name="Wilkins M.J."/>
            <person name="Williams K.H."/>
            <person name="Banfield J.F."/>
        </authorList>
    </citation>
    <scope>NUCLEOTIDE SEQUENCE [LARGE SCALE GENOMIC DNA]</scope>
</reference>